<keyword evidence="2" id="KW-1185">Reference proteome</keyword>
<evidence type="ECO:0000313" key="2">
    <source>
        <dbReference type="Proteomes" id="UP001066276"/>
    </source>
</evidence>
<dbReference type="EMBL" id="JANPWB010000008">
    <property type="protein sequence ID" value="KAJ1162893.1"/>
    <property type="molecule type" value="Genomic_DNA"/>
</dbReference>
<comment type="caution">
    <text evidence="1">The sequence shown here is derived from an EMBL/GenBank/DDBJ whole genome shotgun (WGS) entry which is preliminary data.</text>
</comment>
<protein>
    <submittedName>
        <fullName evidence="1">Uncharacterized protein</fullName>
    </submittedName>
</protein>
<organism evidence="1 2">
    <name type="scientific">Pleurodeles waltl</name>
    <name type="common">Iberian ribbed newt</name>
    <dbReference type="NCBI Taxonomy" id="8319"/>
    <lineage>
        <taxon>Eukaryota</taxon>
        <taxon>Metazoa</taxon>
        <taxon>Chordata</taxon>
        <taxon>Craniata</taxon>
        <taxon>Vertebrata</taxon>
        <taxon>Euteleostomi</taxon>
        <taxon>Amphibia</taxon>
        <taxon>Batrachia</taxon>
        <taxon>Caudata</taxon>
        <taxon>Salamandroidea</taxon>
        <taxon>Salamandridae</taxon>
        <taxon>Pleurodelinae</taxon>
        <taxon>Pleurodeles</taxon>
    </lineage>
</organism>
<feature type="non-terminal residue" evidence="1">
    <location>
        <position position="1"/>
    </location>
</feature>
<proteinExistence type="predicted"/>
<evidence type="ECO:0000313" key="1">
    <source>
        <dbReference type="EMBL" id="KAJ1162893.1"/>
    </source>
</evidence>
<sequence>TRPPRDAVSADYVPKRLLQQRRVAGGTGLPSRLFPHLGLHKRRAPRGTRFQQATSPSASCSSVVLPGEQDFPPGSFLTWGYIRDPPPRDAVSADYVPQRLLQQRRVAGGTGLPSRLFPHLGLHKRRDPRGTRDACRMCLGVCPGEDRAKTGPSSPD</sequence>
<reference evidence="1" key="1">
    <citation type="journal article" date="2022" name="bioRxiv">
        <title>Sequencing and chromosome-scale assembly of the giantPleurodeles waltlgenome.</title>
        <authorList>
            <person name="Brown T."/>
            <person name="Elewa A."/>
            <person name="Iarovenko S."/>
            <person name="Subramanian E."/>
            <person name="Araus A.J."/>
            <person name="Petzold A."/>
            <person name="Susuki M."/>
            <person name="Suzuki K.-i.T."/>
            <person name="Hayashi T."/>
            <person name="Toyoda A."/>
            <person name="Oliveira C."/>
            <person name="Osipova E."/>
            <person name="Leigh N.D."/>
            <person name="Simon A."/>
            <person name="Yun M.H."/>
        </authorList>
    </citation>
    <scope>NUCLEOTIDE SEQUENCE</scope>
    <source>
        <strain evidence="1">20211129_DDA</strain>
        <tissue evidence="1">Liver</tissue>
    </source>
</reference>
<gene>
    <name evidence="1" type="ORF">NDU88_003357</name>
</gene>
<accession>A0AAV7SFG6</accession>
<dbReference type="AlphaFoldDB" id="A0AAV7SFG6"/>
<name>A0AAV7SFG6_PLEWA</name>
<dbReference type="Proteomes" id="UP001066276">
    <property type="component" value="Chromosome 4_2"/>
</dbReference>